<evidence type="ECO:0000256" key="1">
    <source>
        <dbReference type="SAM" id="MobiDB-lite"/>
    </source>
</evidence>
<name>A0AAV1IDL4_9CHLO</name>
<gene>
    <name evidence="2" type="ORF">CVIRNUC_008011</name>
</gene>
<dbReference type="AlphaFoldDB" id="A0AAV1IDL4"/>
<feature type="region of interest" description="Disordered" evidence="1">
    <location>
        <begin position="40"/>
        <end position="70"/>
    </location>
</feature>
<feature type="region of interest" description="Disordered" evidence="1">
    <location>
        <begin position="681"/>
        <end position="713"/>
    </location>
</feature>
<feature type="compositionally biased region" description="Basic and acidic residues" evidence="1">
    <location>
        <begin position="180"/>
        <end position="190"/>
    </location>
</feature>
<feature type="region of interest" description="Disordered" evidence="1">
    <location>
        <begin position="151"/>
        <end position="204"/>
    </location>
</feature>
<dbReference type="PANTHER" id="PTHR31110">
    <property type="entry name" value="PESTICIDAL CRYSTAL CRY8BA PROTEIN"/>
    <property type="match status" value="1"/>
</dbReference>
<organism evidence="2 3">
    <name type="scientific">Coccomyxa viridis</name>
    <dbReference type="NCBI Taxonomy" id="1274662"/>
    <lineage>
        <taxon>Eukaryota</taxon>
        <taxon>Viridiplantae</taxon>
        <taxon>Chlorophyta</taxon>
        <taxon>core chlorophytes</taxon>
        <taxon>Trebouxiophyceae</taxon>
        <taxon>Trebouxiophyceae incertae sedis</taxon>
        <taxon>Coccomyxaceae</taxon>
        <taxon>Coccomyxa</taxon>
    </lineage>
</organism>
<reference evidence="2 3" key="1">
    <citation type="submission" date="2023-10" db="EMBL/GenBank/DDBJ databases">
        <authorList>
            <person name="Maclean D."/>
            <person name="Macfadyen A."/>
        </authorList>
    </citation>
    <scope>NUCLEOTIDE SEQUENCE [LARGE SCALE GENOMIC DNA]</scope>
</reference>
<proteinExistence type="predicted"/>
<feature type="region of interest" description="Disordered" evidence="1">
    <location>
        <begin position="82"/>
        <end position="107"/>
    </location>
</feature>
<sequence length="1201" mass="130195">MAGQEELARNPWTDWASQAASLQSSAAVSQINFQPLRLSAAGEQEADPVARARTASSEGFRPVRTSSPHAAAATRRFLAVNASASRTAGTSRQAQTPASPNRMRTLQQQQTAIAVTSRAETVAPMPLFTAGGQSVPVLSGNTSTFMGGQSAAAFHSSASGQEGQVPEASLRPTSRPTPGKAHEALERGSDDSEAAGAWHIPAGPRQEGNVAAKMGRREAWARFLAYDAAVQMCVKASRSGVAAAGSFLDAHSAALRQALNFEGLLLSPVPPGGDVCGATLWWDDAEAAVLPAVDFGPVLKREVGVRCAVHRLQCSSVYRPMLARAGAQQKPQLYISLRPARWTGEAMWTPITDDGRAVAQQPVELSQDDREDEMMVELHTDVGCIASAVARIADIWAIASETPALEPQPMQAERRRWCLFRCRRSGVPDEDIFGKKWVTLTDSAGNRYAHVQLSAWTSSTERTVMKASEALSAPHELSSEASGAAAHKSFQQITGWQIYDLMLEAALESQQCGPKRLQLTGPWLWLLTEFGETYGIRDTYAKLAHLRWVIRKENVSLTAYCLGLLEKDVEQLKGVQAAGALLPMEVKLLESIELACEEQLAVTFENYYSLTESAPSGLADNGAPSPEQPAPALRPAVGLCRVLKDVLSPTDPVWFQDRFQEAAIKRYGRLQAACNDAVGSDNLRRNRRTSTAEGQRNMPAHKAGPSADHTCASDQSGLADADLAYARLEALCGAVRGELEQDIHIHDAAVLPNFVNLPQVTAAEYGRMLVMDLKHTLEHFPPPQPSAGAVNLLVTVGKHQEYLMQHGLLPPRNHPGSLDALEVFGKHVSRWIDTSQAAMCLRCQQIEASGLATAMLGERTDEGRTYVAPLVDEMLSRIEAEVRRYERVITYWRVFGPQLEGAVCASLRETTAAVTRQCGLAQVRTDGRPGAMFGADERSSPNRWRWNAAMASTGPGRLTVLPHEAVLLNSVRRLLSVVPQTEHTIATWASGPLAGPPPSAFPSPHGGQESPSRAREAAQGPEDGPEMGAQFAQLVKELRSEYSGAVQACAFRISQGVTNQANSSLKSILEQHGISGTPTLLQQLTGPMLEKVEEVVLGLTRLLDSRVFVALGRGLWDFTAKDVYDYVESLQEDRHNKGAWKGRQNAAAALDVVDNFYSTLLSATLQHDIQEKDLDLPLHSDRAHRLLEPNTAAINMSYTVF</sequence>
<dbReference type="Proteomes" id="UP001314263">
    <property type="component" value="Unassembled WGS sequence"/>
</dbReference>
<keyword evidence="3" id="KW-1185">Reference proteome</keyword>
<dbReference type="EMBL" id="CAUYUE010000011">
    <property type="protein sequence ID" value="CAK0784807.1"/>
    <property type="molecule type" value="Genomic_DNA"/>
</dbReference>
<comment type="caution">
    <text evidence="2">The sequence shown here is derived from an EMBL/GenBank/DDBJ whole genome shotgun (WGS) entry which is preliminary data.</text>
</comment>
<evidence type="ECO:0000313" key="2">
    <source>
        <dbReference type="EMBL" id="CAK0784807.1"/>
    </source>
</evidence>
<dbReference type="PANTHER" id="PTHR31110:SF2">
    <property type="entry name" value="PESTICIDAL CRYSTAL CRY8BA PROTEIN"/>
    <property type="match status" value="1"/>
</dbReference>
<protein>
    <submittedName>
        <fullName evidence="2">Uncharacterized protein</fullName>
    </submittedName>
</protein>
<evidence type="ECO:0000313" key="3">
    <source>
        <dbReference type="Proteomes" id="UP001314263"/>
    </source>
</evidence>
<accession>A0AAV1IDL4</accession>
<feature type="region of interest" description="Disordered" evidence="1">
    <location>
        <begin position="988"/>
        <end position="1026"/>
    </location>
</feature>